<dbReference type="InterPro" id="IPR004839">
    <property type="entry name" value="Aminotransferase_I/II_large"/>
</dbReference>
<dbReference type="RefSeq" id="WP_305024524.1">
    <property type="nucleotide sequence ID" value="NZ_JAUQTB010000006.1"/>
</dbReference>
<dbReference type="InterPro" id="IPR005860">
    <property type="entry name" value="CobD"/>
</dbReference>
<protein>
    <recommendedName>
        <fullName evidence="4">threonine-phosphate decarboxylase</fullName>
        <ecNumber evidence="4">4.1.1.81</ecNumber>
    </recommendedName>
    <alternativeName>
        <fullName evidence="8">L-threonine-O-3-phosphate decarboxylase</fullName>
    </alternativeName>
</protein>
<evidence type="ECO:0000256" key="9">
    <source>
        <dbReference type="ARBA" id="ARBA00048531"/>
    </source>
</evidence>
<dbReference type="CDD" id="cd00609">
    <property type="entry name" value="AAT_like"/>
    <property type="match status" value="1"/>
</dbReference>
<keyword evidence="7 11" id="KW-0456">Lyase</keyword>
<evidence type="ECO:0000259" key="10">
    <source>
        <dbReference type="Pfam" id="PF00155"/>
    </source>
</evidence>
<proteinExistence type="predicted"/>
<comment type="pathway">
    <text evidence="3">Cofactor biosynthesis; adenosylcobalamin biosynthesis.</text>
</comment>
<accession>A0ABT9CDJ8</accession>
<dbReference type="Proteomes" id="UP001240171">
    <property type="component" value="Unassembled WGS sequence"/>
</dbReference>
<evidence type="ECO:0000256" key="1">
    <source>
        <dbReference type="ARBA" id="ARBA00001933"/>
    </source>
</evidence>
<keyword evidence="5" id="KW-0169">Cobalamin biosynthesis</keyword>
<dbReference type="Pfam" id="PF00155">
    <property type="entry name" value="Aminotran_1_2"/>
    <property type="match status" value="1"/>
</dbReference>
<dbReference type="GO" id="GO:0048472">
    <property type="term" value="F:threonine-phosphate decarboxylase activity"/>
    <property type="evidence" value="ECO:0007669"/>
    <property type="project" value="UniProtKB-EC"/>
</dbReference>
<name>A0ABT9CDJ8_9BACL</name>
<comment type="function">
    <text evidence="2">Decarboxylates L-threonine-O-3-phosphate to yield (R)-1-amino-2-propanol O-2-phosphate, the precursor for the linkage between the nucleotide loop and the corrin ring in cobalamin.</text>
</comment>
<reference evidence="11 12" key="1">
    <citation type="submission" date="2023-07" db="EMBL/GenBank/DDBJ databases">
        <title>Paenibacillus sp. JX-17 nov. isolated from soil.</title>
        <authorList>
            <person name="Wan Y."/>
            <person name="Liu B."/>
        </authorList>
    </citation>
    <scope>NUCLEOTIDE SEQUENCE [LARGE SCALE GENOMIC DNA]</scope>
    <source>
        <strain evidence="11 12">JX-17</strain>
    </source>
</reference>
<gene>
    <name evidence="11" type="primary">cobD</name>
    <name evidence="11" type="ORF">Q5741_13005</name>
</gene>
<evidence type="ECO:0000256" key="5">
    <source>
        <dbReference type="ARBA" id="ARBA00022573"/>
    </source>
</evidence>
<dbReference type="Gene3D" id="3.90.1150.10">
    <property type="entry name" value="Aspartate Aminotransferase, domain 1"/>
    <property type="match status" value="1"/>
</dbReference>
<dbReference type="Gene3D" id="3.40.640.10">
    <property type="entry name" value="Type I PLP-dependent aspartate aminotransferase-like (Major domain)"/>
    <property type="match status" value="1"/>
</dbReference>
<organism evidence="11 12">
    <name type="scientific">Paenibacillus lacisoli</name>
    <dbReference type="NCBI Taxonomy" id="3064525"/>
    <lineage>
        <taxon>Bacteria</taxon>
        <taxon>Bacillati</taxon>
        <taxon>Bacillota</taxon>
        <taxon>Bacilli</taxon>
        <taxon>Bacillales</taxon>
        <taxon>Paenibacillaceae</taxon>
        <taxon>Paenibacillus</taxon>
    </lineage>
</organism>
<evidence type="ECO:0000256" key="2">
    <source>
        <dbReference type="ARBA" id="ARBA00003444"/>
    </source>
</evidence>
<dbReference type="InterPro" id="IPR015421">
    <property type="entry name" value="PyrdxlP-dep_Trfase_major"/>
</dbReference>
<feature type="domain" description="Aminotransferase class I/classII large" evidence="10">
    <location>
        <begin position="26"/>
        <end position="354"/>
    </location>
</feature>
<sequence length="370" mass="40586">MIEQFGHGGDVETASASFGWRVDSFLDYSANINPLGPPPQVMEVIRDGLSSVIRYPDPAHRALRQKLSGYLGVPAEMLCIGNGAAECMALLILGLKPEMIGTVEPCFSEYSELARKFGSEVASVFGSEDRHWRAPLEDILSLLGQVDMLFLGQPNNPNGVQYGMDELSALAAKAEEEQTYLILDEAFIDFIEPNCRITLLPEIQRYPHVVLVRSMTKFYAIPGLRLGYAAAHPDVIQAMRNKQVSWSVNGLALSAGLACLDSGEAYEMDTISMTVRERARLADGLTMLGCRATPSEVNYLLIKLPAPWTAQTMQRELGEQGILIRSCAMYPGLEAGHIRVAVKDGESNQRLLAAMDKALNKRMNEGSSDE</sequence>
<comment type="caution">
    <text evidence="11">The sequence shown here is derived from an EMBL/GenBank/DDBJ whole genome shotgun (WGS) entry which is preliminary data.</text>
</comment>
<evidence type="ECO:0000256" key="4">
    <source>
        <dbReference type="ARBA" id="ARBA00012285"/>
    </source>
</evidence>
<evidence type="ECO:0000256" key="6">
    <source>
        <dbReference type="ARBA" id="ARBA00022898"/>
    </source>
</evidence>
<dbReference type="EC" id="4.1.1.81" evidence="4"/>
<evidence type="ECO:0000313" key="11">
    <source>
        <dbReference type="EMBL" id="MDO7907326.1"/>
    </source>
</evidence>
<evidence type="ECO:0000256" key="3">
    <source>
        <dbReference type="ARBA" id="ARBA00004953"/>
    </source>
</evidence>
<comment type="cofactor">
    <cofactor evidence="1">
        <name>pyridoxal 5'-phosphate</name>
        <dbReference type="ChEBI" id="CHEBI:597326"/>
    </cofactor>
</comment>
<comment type="catalytic activity">
    <reaction evidence="9">
        <text>O-phospho-L-threonine + H(+) = (R)-1-aminopropan-2-yl phosphate + CO2</text>
        <dbReference type="Rhea" id="RHEA:11492"/>
        <dbReference type="ChEBI" id="CHEBI:15378"/>
        <dbReference type="ChEBI" id="CHEBI:16526"/>
        <dbReference type="ChEBI" id="CHEBI:58563"/>
        <dbReference type="ChEBI" id="CHEBI:58675"/>
        <dbReference type="EC" id="4.1.1.81"/>
    </reaction>
</comment>
<evidence type="ECO:0000313" key="12">
    <source>
        <dbReference type="Proteomes" id="UP001240171"/>
    </source>
</evidence>
<dbReference type="NCBIfam" id="TIGR01140">
    <property type="entry name" value="L_thr_O3P_dcar"/>
    <property type="match status" value="1"/>
</dbReference>
<evidence type="ECO:0000256" key="8">
    <source>
        <dbReference type="ARBA" id="ARBA00029996"/>
    </source>
</evidence>
<keyword evidence="12" id="KW-1185">Reference proteome</keyword>
<dbReference type="PANTHER" id="PTHR42885:SF1">
    <property type="entry name" value="THREONINE-PHOSPHATE DECARBOXYLASE"/>
    <property type="match status" value="1"/>
</dbReference>
<dbReference type="InterPro" id="IPR015424">
    <property type="entry name" value="PyrdxlP-dep_Trfase"/>
</dbReference>
<evidence type="ECO:0000256" key="7">
    <source>
        <dbReference type="ARBA" id="ARBA00023239"/>
    </source>
</evidence>
<dbReference type="PANTHER" id="PTHR42885">
    <property type="entry name" value="HISTIDINOL-PHOSPHATE AMINOTRANSFERASE-RELATED"/>
    <property type="match status" value="1"/>
</dbReference>
<dbReference type="SUPFAM" id="SSF53383">
    <property type="entry name" value="PLP-dependent transferases"/>
    <property type="match status" value="1"/>
</dbReference>
<dbReference type="InterPro" id="IPR015422">
    <property type="entry name" value="PyrdxlP-dep_Trfase_small"/>
</dbReference>
<dbReference type="InterPro" id="IPR004838">
    <property type="entry name" value="NHTrfase_class1_PyrdxlP-BS"/>
</dbReference>
<dbReference type="EMBL" id="JAUQTB010000006">
    <property type="protein sequence ID" value="MDO7907326.1"/>
    <property type="molecule type" value="Genomic_DNA"/>
</dbReference>
<dbReference type="PROSITE" id="PS00105">
    <property type="entry name" value="AA_TRANSFER_CLASS_1"/>
    <property type="match status" value="1"/>
</dbReference>
<keyword evidence="6" id="KW-0663">Pyridoxal phosphate</keyword>